<proteinExistence type="predicted"/>
<keyword evidence="5" id="KW-0812">Transmembrane</keyword>
<dbReference type="EMBL" id="KE721224">
    <property type="protein sequence ID" value="ERF71341.1"/>
    <property type="molecule type" value="Genomic_DNA"/>
</dbReference>
<keyword evidence="5" id="KW-1133">Transmembrane helix</keyword>
<dbReference type="PANTHER" id="PTHR12935:SF0">
    <property type="entry name" value="GAMMA-GLUTAMYLCYCLOTRANSFERASE"/>
    <property type="match status" value="1"/>
</dbReference>
<dbReference type="GeneID" id="19238537"/>
<dbReference type="InterPro" id="IPR017939">
    <property type="entry name" value="G-Glutamylcylcotransferase"/>
</dbReference>
<feature type="binding site" evidence="4">
    <location>
        <position position="241"/>
    </location>
    <ligand>
        <name>substrate</name>
    </ligand>
</feature>
<evidence type="ECO:0000256" key="5">
    <source>
        <dbReference type="SAM" id="Phobius"/>
    </source>
</evidence>
<evidence type="ECO:0000313" key="6">
    <source>
        <dbReference type="EMBL" id="ERF71341.1"/>
    </source>
</evidence>
<sequence length="380" mass="42716">MSQKDEQATKQVARICLFRWLQALRFERRSSSEKREHHPAPKTTPTRLDESLQDAPLDSFYLIQNVAQSTVYSEETILYLAYGSNLCRETFREKRGIRPVSQINVVVPELVMTFDLPGLPYTEPCFGNTRYRQAPAPGDSVGNTEKDRYHKQMWHKGLVGVVYEVTLADYAHIIATEGGGAAYKDVLVDCYALPDDPSLPVPAIPSGTAFKAHTLFAPPPASGGGRLARPDPNYAQPSPRYMKLITDGATELVLPYEYQEHLHSIRGYQMTSTKQRLGQFIFLSIWAPLLAFIFGAGRTFADKKGRYPPWLTTLAASIFIGAWASYDSFFKDLFGDGERTIGLVSSLNSLDEKRPLLFNLAERQHEIVPEKRLESTDTMV</sequence>
<gene>
    <name evidence="6" type="ORF">EPUS_03496</name>
</gene>
<dbReference type="AlphaFoldDB" id="U1GHQ0"/>
<feature type="transmembrane region" description="Helical" evidence="5">
    <location>
        <begin position="307"/>
        <end position="326"/>
    </location>
</feature>
<dbReference type="PANTHER" id="PTHR12935">
    <property type="entry name" value="GAMMA-GLUTAMYLCYCLOTRANSFERASE"/>
    <property type="match status" value="1"/>
</dbReference>
<protein>
    <recommendedName>
        <fullName evidence="1">gamma-glutamylcyclotransferase</fullName>
        <ecNumber evidence="1">4.3.2.9</ecNumber>
    </recommendedName>
</protein>
<dbReference type="OrthoDB" id="2017317at2759"/>
<keyword evidence="2" id="KW-0456">Lyase</keyword>
<dbReference type="Gene3D" id="3.10.490.10">
    <property type="entry name" value="Gamma-glutamyl cyclotransferase-like"/>
    <property type="match status" value="1"/>
</dbReference>
<evidence type="ECO:0000313" key="7">
    <source>
        <dbReference type="Proteomes" id="UP000019373"/>
    </source>
</evidence>
<evidence type="ECO:0000256" key="3">
    <source>
        <dbReference type="PIRSR" id="PIRSR617939-1"/>
    </source>
</evidence>
<accession>U1GHQ0</accession>
<evidence type="ECO:0000256" key="4">
    <source>
        <dbReference type="PIRSR" id="PIRSR617939-2"/>
    </source>
</evidence>
<name>U1GHQ0_ENDPU</name>
<evidence type="ECO:0000256" key="2">
    <source>
        <dbReference type="ARBA" id="ARBA00023239"/>
    </source>
</evidence>
<dbReference type="GO" id="GO:0003839">
    <property type="term" value="F:gamma-glutamylcyclotransferase activity"/>
    <property type="evidence" value="ECO:0007669"/>
    <property type="project" value="UniProtKB-EC"/>
</dbReference>
<dbReference type="HOGENOM" id="CLU_030506_1_0_1"/>
<evidence type="ECO:0000256" key="1">
    <source>
        <dbReference type="ARBA" id="ARBA00012346"/>
    </source>
</evidence>
<keyword evidence="5" id="KW-0472">Membrane</keyword>
<feature type="active site" description="Proton acceptor" evidence="3">
    <location>
        <position position="177"/>
    </location>
</feature>
<dbReference type="eggNOG" id="ENOG502S329">
    <property type="taxonomic scope" value="Eukaryota"/>
</dbReference>
<reference evidence="7" key="1">
    <citation type="journal article" date="2014" name="BMC Genomics">
        <title>Genome characteristics reveal the impact of lichenization on lichen-forming fungus Endocarpon pusillum Hedwig (Verrucariales, Ascomycota).</title>
        <authorList>
            <person name="Wang Y.-Y."/>
            <person name="Liu B."/>
            <person name="Zhang X.-Y."/>
            <person name="Zhou Q.-M."/>
            <person name="Zhang T."/>
            <person name="Li H."/>
            <person name="Yu Y.-F."/>
            <person name="Zhang X.-L."/>
            <person name="Hao X.-Y."/>
            <person name="Wang M."/>
            <person name="Wang L."/>
            <person name="Wei J.-C."/>
        </authorList>
    </citation>
    <scope>NUCLEOTIDE SEQUENCE [LARGE SCALE GENOMIC DNA]</scope>
    <source>
        <strain evidence="7">Z07020 / HMAS-L-300199</strain>
    </source>
</reference>
<keyword evidence="7" id="KW-1185">Reference proteome</keyword>
<dbReference type="Proteomes" id="UP000019373">
    <property type="component" value="Unassembled WGS sequence"/>
</dbReference>
<feature type="transmembrane region" description="Helical" evidence="5">
    <location>
        <begin position="280"/>
        <end position="301"/>
    </location>
</feature>
<feature type="binding site" evidence="4">
    <location>
        <begin position="79"/>
        <end position="84"/>
    </location>
    <ligand>
        <name>substrate</name>
    </ligand>
</feature>
<dbReference type="OMA" id="CFAGTQY"/>
<dbReference type="EC" id="4.3.2.9" evidence="1"/>
<organism evidence="6 7">
    <name type="scientific">Endocarpon pusillum (strain Z07020 / HMAS-L-300199)</name>
    <name type="common">Lichen-forming fungus</name>
    <dbReference type="NCBI Taxonomy" id="1263415"/>
    <lineage>
        <taxon>Eukaryota</taxon>
        <taxon>Fungi</taxon>
        <taxon>Dikarya</taxon>
        <taxon>Ascomycota</taxon>
        <taxon>Pezizomycotina</taxon>
        <taxon>Eurotiomycetes</taxon>
        <taxon>Chaetothyriomycetidae</taxon>
        <taxon>Verrucariales</taxon>
        <taxon>Verrucariaceae</taxon>
        <taxon>Endocarpon</taxon>
    </lineage>
</organism>
<dbReference type="RefSeq" id="XP_007803043.1">
    <property type="nucleotide sequence ID" value="XM_007804852.1"/>
</dbReference>